<keyword evidence="2" id="KW-1185">Reference proteome</keyword>
<reference evidence="1 2" key="1">
    <citation type="submission" date="2015-01" db="EMBL/GenBank/DDBJ databases">
        <title>Evolution of Trichinella species and genotypes.</title>
        <authorList>
            <person name="Korhonen P.K."/>
            <person name="Edoardo P."/>
            <person name="Giuseppe L.R."/>
            <person name="Gasser R.B."/>
        </authorList>
    </citation>
    <scope>NUCLEOTIDE SEQUENCE [LARGE SCALE GENOMIC DNA]</scope>
    <source>
        <strain evidence="1">ISS1029</strain>
    </source>
</reference>
<dbReference type="OrthoDB" id="97058at2759"/>
<dbReference type="AlphaFoldDB" id="A0A0V1HUX3"/>
<dbReference type="EMBL" id="JYDP01000026">
    <property type="protein sequence ID" value="KRZ14273.1"/>
    <property type="molecule type" value="Genomic_DNA"/>
</dbReference>
<evidence type="ECO:0000313" key="1">
    <source>
        <dbReference type="EMBL" id="KRZ14273.1"/>
    </source>
</evidence>
<accession>A0A0V1HUX3</accession>
<dbReference type="Proteomes" id="UP000055024">
    <property type="component" value="Unassembled WGS sequence"/>
</dbReference>
<proteinExistence type="predicted"/>
<name>A0A0V1HUX3_9BILA</name>
<evidence type="ECO:0000313" key="2">
    <source>
        <dbReference type="Proteomes" id="UP000055024"/>
    </source>
</evidence>
<comment type="caution">
    <text evidence="1">The sequence shown here is derived from an EMBL/GenBank/DDBJ whole genome shotgun (WGS) entry which is preliminary data.</text>
</comment>
<organism evidence="1 2">
    <name type="scientific">Trichinella zimbabwensis</name>
    <dbReference type="NCBI Taxonomy" id="268475"/>
    <lineage>
        <taxon>Eukaryota</taxon>
        <taxon>Metazoa</taxon>
        <taxon>Ecdysozoa</taxon>
        <taxon>Nematoda</taxon>
        <taxon>Enoplea</taxon>
        <taxon>Dorylaimia</taxon>
        <taxon>Trichinellida</taxon>
        <taxon>Trichinellidae</taxon>
        <taxon>Trichinella</taxon>
    </lineage>
</organism>
<protein>
    <submittedName>
        <fullName evidence="1">Uncharacterized protein</fullName>
    </submittedName>
</protein>
<gene>
    <name evidence="1" type="ORF">T11_9628</name>
</gene>
<sequence>MSPLWKTRAQGKSCSPATRTNPGASSRVCSDMKTFHSIFNMQCMLSLANNQTAKKHRGLYSESPEAAKLSDLTYRLFVRCDCELEKLCLSMQAASIGEAFVRQRKTSREPNGKSKKRNTEFWNCKKGHITRPTNRAELIVRSGVDLYQARNDRWLADSGAFKPVQIAPQGVGIGNDKMIYAVGIGTIDVEVYNVSLQVDYVSPQRYSLRTRVLNWLYIQCWGCRRPWIQNRHGQRMVMINKRELVRYKVSDLYTLLIRRHSGKLSKSALSQ</sequence>